<protein>
    <recommendedName>
        <fullName evidence="3">Retrotransposon Copia-like N-terminal domain-containing protein</fullName>
    </recommendedName>
</protein>
<dbReference type="EMBL" id="SDIL01000290">
    <property type="protein sequence ID" value="RXK34623.1"/>
    <property type="molecule type" value="Genomic_DNA"/>
</dbReference>
<comment type="caution">
    <text evidence="1">The sequence shown here is derived from an EMBL/GenBank/DDBJ whole genome shotgun (WGS) entry which is preliminary data.</text>
</comment>
<dbReference type="OrthoDB" id="2584995at2759"/>
<dbReference type="Pfam" id="PF14223">
    <property type="entry name" value="Retrotran_gag_2"/>
    <property type="match status" value="1"/>
</dbReference>
<dbReference type="STRING" id="5217.A0A4Q1BFE8"/>
<proteinExistence type="predicted"/>
<evidence type="ECO:0000313" key="2">
    <source>
        <dbReference type="Proteomes" id="UP000289152"/>
    </source>
</evidence>
<name>A0A4Q1BFE8_TREME</name>
<organism evidence="1 2">
    <name type="scientific">Tremella mesenterica</name>
    <name type="common">Jelly fungus</name>
    <dbReference type="NCBI Taxonomy" id="5217"/>
    <lineage>
        <taxon>Eukaryota</taxon>
        <taxon>Fungi</taxon>
        <taxon>Dikarya</taxon>
        <taxon>Basidiomycota</taxon>
        <taxon>Agaricomycotina</taxon>
        <taxon>Tremellomycetes</taxon>
        <taxon>Tremellales</taxon>
        <taxon>Tremellaceae</taxon>
        <taxon>Tremella</taxon>
    </lineage>
</organism>
<reference evidence="1 2" key="1">
    <citation type="submission" date="2016-06" db="EMBL/GenBank/DDBJ databases">
        <title>Evolution of pathogenesis and genome organization in the Tremellales.</title>
        <authorList>
            <person name="Cuomo C."/>
            <person name="Litvintseva A."/>
            <person name="Heitman J."/>
            <person name="Chen Y."/>
            <person name="Sun S."/>
            <person name="Springer D."/>
            <person name="Dromer F."/>
            <person name="Young S."/>
            <person name="Zeng Q."/>
            <person name="Chapman S."/>
            <person name="Gujja S."/>
            <person name="Saif S."/>
            <person name="Birren B."/>
        </authorList>
    </citation>
    <scope>NUCLEOTIDE SEQUENCE [LARGE SCALE GENOMIC DNA]</scope>
    <source>
        <strain evidence="1 2">ATCC 28783</strain>
    </source>
</reference>
<dbReference type="Proteomes" id="UP000289152">
    <property type="component" value="Unassembled WGS sequence"/>
</dbReference>
<dbReference type="VEuPathDB" id="FungiDB:TREMEDRAFT_65059"/>
<sequence>MSSNDLSKSFDTVPKLTGKENYLVWHQRLTVVLFMTQTRSFVLSTTIAPTATTTTSSTGSSLLLEAWNKRDGQVAAAILHSTSEDILSAHLHLLSPLDPPLTNQPVSTTIFPAYRAQTIYDSLKKTYGTNGVQYSFALAKKFVDNRCSEDEDVEEWVNKVLAQYRDLKVLSYDLNQLCGNVLLNGLPDRFSSFIDGIWKEDDTPSVENIKIKILRVSAGQRNQTNNKALAAQVSSLSMKQTSAAHLSEDSLMVFYAGLKKAGKGPSKDHPCARCGSVDW</sequence>
<keyword evidence="2" id="KW-1185">Reference proteome</keyword>
<dbReference type="InParanoid" id="A0A4Q1BFE8"/>
<evidence type="ECO:0000313" key="1">
    <source>
        <dbReference type="EMBL" id="RXK34623.1"/>
    </source>
</evidence>
<dbReference type="AlphaFoldDB" id="A0A4Q1BFE8"/>
<accession>A0A4Q1BFE8</accession>
<gene>
    <name evidence="1" type="ORF">M231_08121</name>
</gene>
<evidence type="ECO:0008006" key="3">
    <source>
        <dbReference type="Google" id="ProtNLM"/>
    </source>
</evidence>